<evidence type="ECO:0000259" key="10">
    <source>
        <dbReference type="PROSITE" id="PS51105"/>
    </source>
</evidence>
<evidence type="ECO:0000256" key="6">
    <source>
        <dbReference type="ARBA" id="ARBA00022989"/>
    </source>
</evidence>
<evidence type="ECO:0000313" key="11">
    <source>
        <dbReference type="EMBL" id="MBP1042710.1"/>
    </source>
</evidence>
<keyword evidence="7 8" id="KW-0472">Membrane</keyword>
<dbReference type="GO" id="GO:1902815">
    <property type="term" value="P:N,N'-diacetylchitobiose import"/>
    <property type="evidence" value="ECO:0007669"/>
    <property type="project" value="TreeGrafter"/>
</dbReference>
<keyword evidence="6 9" id="KW-1133">Transmembrane helix</keyword>
<dbReference type="Pfam" id="PF02378">
    <property type="entry name" value="PTS_EIIC"/>
    <property type="match status" value="1"/>
</dbReference>
<evidence type="ECO:0000256" key="1">
    <source>
        <dbReference type="ARBA" id="ARBA00004651"/>
    </source>
</evidence>
<evidence type="ECO:0000313" key="12">
    <source>
        <dbReference type="Proteomes" id="UP000674938"/>
    </source>
</evidence>
<dbReference type="PANTHER" id="PTHR33989">
    <property type="match status" value="1"/>
</dbReference>
<feature type="transmembrane region" description="Helical" evidence="9">
    <location>
        <begin position="237"/>
        <end position="259"/>
    </location>
</feature>
<accession>A0A940P7X7</accession>
<feature type="transmembrane region" description="Helical" evidence="9">
    <location>
        <begin position="131"/>
        <end position="149"/>
    </location>
</feature>
<dbReference type="GO" id="GO:0005886">
    <property type="term" value="C:plasma membrane"/>
    <property type="evidence" value="ECO:0007669"/>
    <property type="project" value="UniProtKB-SubCell"/>
</dbReference>
<dbReference type="GO" id="GO:0008982">
    <property type="term" value="F:protein-N(PI)-phosphohistidine-sugar phosphotransferase activity"/>
    <property type="evidence" value="ECO:0007669"/>
    <property type="project" value="UniProtKB-UniRule"/>
</dbReference>
<proteinExistence type="predicted"/>
<comment type="subcellular location">
    <subcellularLocation>
        <location evidence="1">Cell membrane</location>
        <topology evidence="1">Multi-pass membrane protein</topology>
    </subcellularLocation>
</comment>
<evidence type="ECO:0000256" key="9">
    <source>
        <dbReference type="SAM" id="Phobius"/>
    </source>
</evidence>
<comment type="function">
    <text evidence="8">The phosphoenolpyruvate-dependent sugar phosphotransferase system (PTS), a major carbohydrate active -transport system, catalyzes the phosphorylation of incoming sugar substrates concomitant with their translocation across the cell membrane.</text>
</comment>
<dbReference type="PANTHER" id="PTHR33989:SF4">
    <property type="entry name" value="PTS SYSTEM N,N'-DIACETYLCHITOBIOSE-SPECIFIC EIIC COMPONENT"/>
    <property type="match status" value="1"/>
</dbReference>
<keyword evidence="12" id="KW-1185">Reference proteome</keyword>
<dbReference type="GO" id="GO:0009401">
    <property type="term" value="P:phosphoenolpyruvate-dependent sugar phosphotransferase system"/>
    <property type="evidence" value="ECO:0007669"/>
    <property type="project" value="InterPro"/>
</dbReference>
<organism evidence="11 12">
    <name type="scientific">Vagococcus allomyrinae</name>
    <dbReference type="NCBI Taxonomy" id="2794353"/>
    <lineage>
        <taxon>Bacteria</taxon>
        <taxon>Bacillati</taxon>
        <taxon>Bacillota</taxon>
        <taxon>Bacilli</taxon>
        <taxon>Lactobacillales</taxon>
        <taxon>Enterococcaceae</taxon>
        <taxon>Vagococcus</taxon>
    </lineage>
</organism>
<keyword evidence="3 8" id="KW-1003">Cell membrane</keyword>
<dbReference type="InterPro" id="IPR004501">
    <property type="entry name" value="PTS_EIIC_3"/>
</dbReference>
<feature type="transmembrane region" description="Helical" evidence="9">
    <location>
        <begin position="207"/>
        <end position="230"/>
    </location>
</feature>
<keyword evidence="4 8" id="KW-0762">Sugar transport</keyword>
<dbReference type="Proteomes" id="UP000674938">
    <property type="component" value="Unassembled WGS sequence"/>
</dbReference>
<evidence type="ECO:0000256" key="7">
    <source>
        <dbReference type="ARBA" id="ARBA00023136"/>
    </source>
</evidence>
<name>A0A940P7X7_9ENTE</name>
<gene>
    <name evidence="11" type="ORF">I6N95_16965</name>
</gene>
<feature type="transmembrane region" description="Helical" evidence="9">
    <location>
        <begin position="170"/>
        <end position="195"/>
    </location>
</feature>
<dbReference type="RefSeq" id="WP_209530133.1">
    <property type="nucleotide sequence ID" value="NZ_JAEEGA010000011.1"/>
</dbReference>
<feature type="transmembrane region" description="Helical" evidence="9">
    <location>
        <begin position="329"/>
        <end position="349"/>
    </location>
</feature>
<dbReference type="InterPro" id="IPR004796">
    <property type="entry name" value="PTS_IIC_cello"/>
</dbReference>
<evidence type="ECO:0000256" key="4">
    <source>
        <dbReference type="ARBA" id="ARBA00022597"/>
    </source>
</evidence>
<dbReference type="PIRSF" id="PIRSF006351">
    <property type="entry name" value="PTS_EIIC-Cellobiose"/>
    <property type="match status" value="1"/>
</dbReference>
<feature type="domain" description="PTS EIIC type-3" evidence="10">
    <location>
        <begin position="10"/>
        <end position="397"/>
    </location>
</feature>
<feature type="transmembrane region" description="Helical" evidence="9">
    <location>
        <begin position="102"/>
        <end position="119"/>
    </location>
</feature>
<sequence length="425" mass="47638">MSYADKISTLQRRLTPFSQKIEKQRLLSSIKKGMMDLTIVLLVGSIFAMLLFLSRLNWFGAAFLSQWQDLWQFLIFSTYGMLAIYLGVSVSYHHSKHLNTPFFYSIFLSVVAVVVSHLVLSGSVNMADLKFANLLIGLAVPLLTVEVIHQAGKKKESTRLKGIPLGSRKTAYQLVISSTYLILISLLFYACRLYVVESGLIQWGWRLIAGFDTPVMIFLIVLLEMLFWFIGLNGYSILAALVLPIATNNLVLNTNLLAAGKEATHIFTPNFWDFFAGMSGSGLVGALAVLAIFSKVDSLRTKGKVAIIPSIFHISEPILYGLPIAYNPYFFIPFVIGTPLLAVCQWFVFKWGWVNVPAYHVADLPLPLAQVLATLDWRALLLVGVVFGASILMYYPFFKLYEKEVIATELAAEKDQRFDDLDLDF</sequence>
<dbReference type="AlphaFoldDB" id="A0A940P7X7"/>
<dbReference type="InterPro" id="IPR051088">
    <property type="entry name" value="PTS_Sugar-EIIC/EIIB"/>
</dbReference>
<feature type="transmembrane region" description="Helical" evidence="9">
    <location>
        <begin position="70"/>
        <end position="90"/>
    </location>
</feature>
<keyword evidence="5 9" id="KW-0812">Transmembrane</keyword>
<evidence type="ECO:0000256" key="5">
    <source>
        <dbReference type="ARBA" id="ARBA00022692"/>
    </source>
</evidence>
<dbReference type="PROSITE" id="PS51105">
    <property type="entry name" value="PTS_EIIC_TYPE_3"/>
    <property type="match status" value="1"/>
</dbReference>
<feature type="transmembrane region" description="Helical" evidence="9">
    <location>
        <begin position="379"/>
        <end position="398"/>
    </location>
</feature>
<evidence type="ECO:0000256" key="2">
    <source>
        <dbReference type="ARBA" id="ARBA00022448"/>
    </source>
</evidence>
<reference evidence="11" key="1">
    <citation type="submission" date="2020-12" db="EMBL/GenBank/DDBJ databases">
        <title>Vagococcus allomyrinae sp. nov. and Enterococcus lavae sp. nov., isolated from the larvae of Allomyrina dichotoma.</title>
        <authorList>
            <person name="Lee S.D."/>
        </authorList>
    </citation>
    <scope>NUCLEOTIDE SEQUENCE</scope>
    <source>
        <strain evidence="11">BWB3-3</strain>
    </source>
</reference>
<feature type="transmembrane region" description="Helical" evidence="9">
    <location>
        <begin position="271"/>
        <end position="293"/>
    </location>
</feature>
<evidence type="ECO:0000256" key="8">
    <source>
        <dbReference type="PIRNR" id="PIRNR006351"/>
    </source>
</evidence>
<dbReference type="EMBL" id="JAEEGA010000011">
    <property type="protein sequence ID" value="MBP1042710.1"/>
    <property type="molecule type" value="Genomic_DNA"/>
</dbReference>
<evidence type="ECO:0000256" key="3">
    <source>
        <dbReference type="ARBA" id="ARBA00022475"/>
    </source>
</evidence>
<feature type="transmembrane region" description="Helical" evidence="9">
    <location>
        <begin position="37"/>
        <end position="58"/>
    </location>
</feature>
<comment type="caution">
    <text evidence="11">The sequence shown here is derived from an EMBL/GenBank/DDBJ whole genome shotgun (WGS) entry which is preliminary data.</text>
</comment>
<protein>
    <recommendedName>
        <fullName evidence="8">Permease IIC component</fullName>
    </recommendedName>
</protein>
<dbReference type="InterPro" id="IPR003352">
    <property type="entry name" value="PTS_EIIC"/>
</dbReference>
<keyword evidence="2 8" id="KW-0813">Transport</keyword>